<sequence length="105" mass="12754">MDWQNMTGLSDYQWLEHKAEYLVCMYRCTGDIVLTQDDIKDLKELKKHHHVFMFAFNGALNQYFYYEADKRKARALITRKLAVIYFEKQSLFSLIKQFLKSLFRR</sequence>
<reference evidence="1 2" key="1">
    <citation type="submission" date="2019-10" db="EMBL/GenBank/DDBJ databases">
        <authorList>
            <person name="Karimi E."/>
        </authorList>
    </citation>
    <scope>NUCLEOTIDE SEQUENCE [LARGE SCALE GENOMIC DNA]</scope>
    <source>
        <strain evidence="1">Acinetobacter sp. 8BE</strain>
    </source>
</reference>
<evidence type="ECO:0000313" key="1">
    <source>
        <dbReference type="EMBL" id="VXA54272.1"/>
    </source>
</evidence>
<protein>
    <submittedName>
        <fullName evidence="1">Uncharacterized protein</fullName>
    </submittedName>
</protein>
<dbReference type="RefSeq" id="WP_159724664.1">
    <property type="nucleotide sequence ID" value="NZ_LR732744.1"/>
</dbReference>
<accession>A0A653K3D4</accession>
<organism evidence="1 2">
    <name type="scientific">Acinetobacter proteolyticus</name>
    <dbReference type="NCBI Taxonomy" id="1776741"/>
    <lineage>
        <taxon>Bacteria</taxon>
        <taxon>Pseudomonadati</taxon>
        <taxon>Pseudomonadota</taxon>
        <taxon>Gammaproteobacteria</taxon>
        <taxon>Moraxellales</taxon>
        <taxon>Moraxellaceae</taxon>
        <taxon>Acinetobacter</taxon>
    </lineage>
</organism>
<name>A0A653K3D4_9GAMM</name>
<dbReference type="EMBL" id="CABWKZ010000006">
    <property type="protein sequence ID" value="VXA54272.1"/>
    <property type="molecule type" value="Genomic_DNA"/>
</dbReference>
<dbReference type="AlphaFoldDB" id="A0A653K3D4"/>
<evidence type="ECO:0000313" key="2">
    <source>
        <dbReference type="Proteomes" id="UP000430404"/>
    </source>
</evidence>
<proteinExistence type="predicted"/>
<dbReference type="Proteomes" id="UP000430404">
    <property type="component" value="Unassembled WGS sequence"/>
</dbReference>
<gene>
    <name evidence="1" type="ORF">ACI8B_140027</name>
</gene>